<comment type="similarity">
    <text evidence="1 10">Belongs to the peptidase A8 family.</text>
</comment>
<sequence>MVLERIESLHSIKKGYFVIFLLIAIDLVAKYLAEEYLSFGQAVPLIPILDLLLVFNSGIAFSILDFNNSFLSLSLSLIGLMIVAYLHSLYIREESSINRFSLILIISGALGNILDRLPDGVVTDFLFFHVGNTSFFIFNFADAFISIGAALFFLMEFK</sequence>
<dbReference type="HAMAP" id="MF_00161">
    <property type="entry name" value="LspA"/>
    <property type="match status" value="1"/>
</dbReference>
<evidence type="ECO:0000256" key="1">
    <source>
        <dbReference type="ARBA" id="ARBA00006139"/>
    </source>
</evidence>
<keyword evidence="3 9" id="KW-0645">Protease</keyword>
<comment type="catalytic activity">
    <reaction evidence="9">
        <text>Release of signal peptides from bacterial membrane prolipoproteins. Hydrolyzes -Xaa-Yaa-Zaa-|-(S,diacylglyceryl)Cys-, in which Xaa is hydrophobic (preferably Leu), and Yaa (Ala or Ser) and Zaa (Gly or Ala) have small, neutral side chains.</text>
        <dbReference type="EC" id="3.4.23.36"/>
    </reaction>
</comment>
<proteinExistence type="inferred from homology"/>
<feature type="transmembrane region" description="Helical" evidence="11">
    <location>
        <begin position="134"/>
        <end position="155"/>
    </location>
</feature>
<feature type="transmembrane region" description="Helical" evidence="11">
    <location>
        <begin position="15"/>
        <end position="33"/>
    </location>
</feature>
<dbReference type="PANTHER" id="PTHR33695">
    <property type="entry name" value="LIPOPROTEIN SIGNAL PEPTIDASE"/>
    <property type="match status" value="1"/>
</dbReference>
<gene>
    <name evidence="12" type="primary">lspA</name>
    <name evidence="12" type="ORF">EVB01_01960</name>
</gene>
<dbReference type="AlphaFoldDB" id="A0A520LS40"/>
<feature type="non-terminal residue" evidence="12">
    <location>
        <position position="158"/>
    </location>
</feature>
<evidence type="ECO:0000256" key="7">
    <source>
        <dbReference type="ARBA" id="ARBA00022989"/>
    </source>
</evidence>
<feature type="transmembrane region" description="Helical" evidence="11">
    <location>
        <begin position="70"/>
        <end position="90"/>
    </location>
</feature>
<evidence type="ECO:0000256" key="3">
    <source>
        <dbReference type="ARBA" id="ARBA00022670"/>
    </source>
</evidence>
<evidence type="ECO:0000313" key="13">
    <source>
        <dbReference type="Proteomes" id="UP000319023"/>
    </source>
</evidence>
<dbReference type="PROSITE" id="PS00855">
    <property type="entry name" value="SPASE_II"/>
    <property type="match status" value="1"/>
</dbReference>
<evidence type="ECO:0000256" key="11">
    <source>
        <dbReference type="SAM" id="Phobius"/>
    </source>
</evidence>
<evidence type="ECO:0000256" key="10">
    <source>
        <dbReference type="RuleBase" id="RU004181"/>
    </source>
</evidence>
<dbReference type="InterPro" id="IPR001872">
    <property type="entry name" value="Peptidase_A8"/>
</dbReference>
<evidence type="ECO:0000256" key="5">
    <source>
        <dbReference type="ARBA" id="ARBA00022750"/>
    </source>
</evidence>
<comment type="caution">
    <text evidence="12">The sequence shown here is derived from an EMBL/GenBank/DDBJ whole genome shotgun (WGS) entry which is preliminary data.</text>
</comment>
<dbReference type="GO" id="GO:0016020">
    <property type="term" value="C:membrane"/>
    <property type="evidence" value="ECO:0007669"/>
    <property type="project" value="InterPro"/>
</dbReference>
<dbReference type="GO" id="GO:0006508">
    <property type="term" value="P:proteolysis"/>
    <property type="evidence" value="ECO:0007669"/>
    <property type="project" value="UniProtKB-KW"/>
</dbReference>
<dbReference type="EC" id="3.4.23.36" evidence="9"/>
<comment type="function">
    <text evidence="9">This protein specifically catalyzes the removal of signal peptides from prolipoproteins.</text>
</comment>
<keyword evidence="6 9" id="KW-0378">Hydrolase</keyword>
<dbReference type="EMBL" id="SHBN01000030">
    <property type="protein sequence ID" value="RZO11774.1"/>
    <property type="molecule type" value="Genomic_DNA"/>
</dbReference>
<keyword evidence="5 9" id="KW-0064">Aspartyl protease</keyword>
<name>A0A520LS40_9GAMM</name>
<evidence type="ECO:0000313" key="12">
    <source>
        <dbReference type="EMBL" id="RZO11774.1"/>
    </source>
</evidence>
<keyword evidence="8 11" id="KW-0472">Membrane</keyword>
<dbReference type="GO" id="GO:0004190">
    <property type="term" value="F:aspartic-type endopeptidase activity"/>
    <property type="evidence" value="ECO:0007669"/>
    <property type="project" value="UniProtKB-KW"/>
</dbReference>
<evidence type="ECO:0000256" key="4">
    <source>
        <dbReference type="ARBA" id="ARBA00022692"/>
    </source>
</evidence>
<organism evidence="12 13">
    <name type="scientific">SAR86 cluster bacterium</name>
    <dbReference type="NCBI Taxonomy" id="2030880"/>
    <lineage>
        <taxon>Bacteria</taxon>
        <taxon>Pseudomonadati</taxon>
        <taxon>Pseudomonadota</taxon>
        <taxon>Gammaproteobacteria</taxon>
        <taxon>SAR86 cluster</taxon>
    </lineage>
</organism>
<evidence type="ECO:0000256" key="2">
    <source>
        <dbReference type="ARBA" id="ARBA00022475"/>
    </source>
</evidence>
<protein>
    <recommendedName>
        <fullName evidence="9">Lipoprotein signal peptidase</fullName>
        <ecNumber evidence="9">3.4.23.36</ecNumber>
    </recommendedName>
</protein>
<dbReference type="NCBIfam" id="TIGR00077">
    <property type="entry name" value="lspA"/>
    <property type="match status" value="1"/>
</dbReference>
<evidence type="ECO:0000256" key="8">
    <source>
        <dbReference type="ARBA" id="ARBA00023136"/>
    </source>
</evidence>
<feature type="transmembrane region" description="Helical" evidence="11">
    <location>
        <begin position="45"/>
        <end position="64"/>
    </location>
</feature>
<feature type="transmembrane region" description="Helical" evidence="11">
    <location>
        <begin position="97"/>
        <end position="114"/>
    </location>
</feature>
<keyword evidence="2" id="KW-1003">Cell membrane</keyword>
<dbReference type="Proteomes" id="UP000319023">
    <property type="component" value="Unassembled WGS sequence"/>
</dbReference>
<evidence type="ECO:0000256" key="9">
    <source>
        <dbReference type="RuleBase" id="RU000594"/>
    </source>
</evidence>
<accession>A0A520LS40</accession>
<dbReference type="Pfam" id="PF01252">
    <property type="entry name" value="Peptidase_A8"/>
    <property type="match status" value="1"/>
</dbReference>
<reference evidence="12 13" key="1">
    <citation type="submission" date="2019-02" db="EMBL/GenBank/DDBJ databases">
        <title>Prokaryotic population dynamics and viral predation in marine succession experiment using metagenomics: the confinement effect.</title>
        <authorList>
            <person name="Haro-Moreno J.M."/>
            <person name="Rodriguez-Valera F."/>
            <person name="Lopez-Perez M."/>
        </authorList>
    </citation>
    <scope>NUCLEOTIDE SEQUENCE [LARGE SCALE GENOMIC DNA]</scope>
    <source>
        <strain evidence="12">MED-G168</strain>
    </source>
</reference>
<dbReference type="PANTHER" id="PTHR33695:SF1">
    <property type="entry name" value="LIPOPROTEIN SIGNAL PEPTIDASE"/>
    <property type="match status" value="1"/>
</dbReference>
<evidence type="ECO:0000256" key="6">
    <source>
        <dbReference type="ARBA" id="ARBA00022801"/>
    </source>
</evidence>
<dbReference type="PRINTS" id="PR00781">
    <property type="entry name" value="LIPOSIGPTASE"/>
</dbReference>
<keyword evidence="4 11" id="KW-0812">Transmembrane</keyword>
<keyword evidence="7 11" id="KW-1133">Transmembrane helix</keyword>